<name>A0A1J4KNK6_9EUKA</name>
<dbReference type="RefSeq" id="XP_068365850.1">
    <property type="nucleotide sequence ID" value="XM_068499587.1"/>
</dbReference>
<dbReference type="PANTHER" id="PTHR12673">
    <property type="entry name" value="FACIOGENITAL DYSPLASIA PROTEIN"/>
    <property type="match status" value="1"/>
</dbReference>
<evidence type="ECO:0000313" key="3">
    <source>
        <dbReference type="Proteomes" id="UP000179807"/>
    </source>
</evidence>
<dbReference type="SUPFAM" id="SSF48065">
    <property type="entry name" value="DBL homology domain (DH-domain)"/>
    <property type="match status" value="1"/>
</dbReference>
<organism evidence="2 3">
    <name type="scientific">Tritrichomonas foetus</name>
    <dbReference type="NCBI Taxonomy" id="1144522"/>
    <lineage>
        <taxon>Eukaryota</taxon>
        <taxon>Metamonada</taxon>
        <taxon>Parabasalia</taxon>
        <taxon>Tritrichomonadida</taxon>
        <taxon>Tritrichomonadidae</taxon>
        <taxon>Tritrichomonas</taxon>
    </lineage>
</organism>
<dbReference type="InterPro" id="IPR051092">
    <property type="entry name" value="FYVE_RhoGEF_PH"/>
</dbReference>
<keyword evidence="3" id="KW-1185">Reference proteome</keyword>
<feature type="domain" description="DH" evidence="1">
    <location>
        <begin position="213"/>
        <end position="283"/>
    </location>
</feature>
<dbReference type="PROSITE" id="PS50010">
    <property type="entry name" value="DH_2"/>
    <property type="match status" value="1"/>
</dbReference>
<sequence length="283" mass="33507">MFSLRNRRFHSNPALLYIQMFSKVFFFFYQKKLQNMGDKFVLLKQKNHPNIIPTYNDLINKSTEQILELYAKSKMALIFNGPYFSEPIQANTIPLIAYPELALTERPTEYSTAPYYLSFEELQYQKQLALFVKPEVEEFEIPLFKIVFNLDDVKTGKDILKLIDDNFDLPHSNGSTTSFWPSDTAQNIFQKARNENIKFCCQLEEKSLKLIKKRVDILKEINDTEYRYIEDLSVILDIYQPFLAKSSSFNASEMNTIFKDIPTIRNFHRNFSENIKEREQKYE</sequence>
<dbReference type="Proteomes" id="UP000179807">
    <property type="component" value="Unassembled WGS sequence"/>
</dbReference>
<proteinExistence type="predicted"/>
<dbReference type="Pfam" id="PF00621">
    <property type="entry name" value="RhoGEF"/>
    <property type="match status" value="1"/>
</dbReference>
<protein>
    <recommendedName>
        <fullName evidence="1">DH domain-containing protein</fullName>
    </recommendedName>
</protein>
<accession>A0A1J4KNK6</accession>
<dbReference type="VEuPathDB" id="TrichDB:TRFO_17443"/>
<dbReference type="EMBL" id="MLAK01000558">
    <property type="protein sequence ID" value="OHT12714.1"/>
    <property type="molecule type" value="Genomic_DNA"/>
</dbReference>
<dbReference type="PANTHER" id="PTHR12673:SF159">
    <property type="entry name" value="LD03170P"/>
    <property type="match status" value="1"/>
</dbReference>
<dbReference type="InterPro" id="IPR000219">
    <property type="entry name" value="DH_dom"/>
</dbReference>
<dbReference type="InterPro" id="IPR035899">
    <property type="entry name" value="DBL_dom_sf"/>
</dbReference>
<reference evidence="2" key="1">
    <citation type="submission" date="2016-10" db="EMBL/GenBank/DDBJ databases">
        <authorList>
            <person name="Benchimol M."/>
            <person name="Almeida L.G."/>
            <person name="Vasconcelos A.T."/>
            <person name="Perreira-Neves A."/>
            <person name="Rosa I.A."/>
            <person name="Tasca T."/>
            <person name="Bogo M.R."/>
            <person name="de Souza W."/>
        </authorList>
    </citation>
    <scope>NUCLEOTIDE SEQUENCE [LARGE SCALE GENOMIC DNA]</scope>
    <source>
        <strain evidence="2">K</strain>
    </source>
</reference>
<evidence type="ECO:0000313" key="2">
    <source>
        <dbReference type="EMBL" id="OHT12714.1"/>
    </source>
</evidence>
<dbReference type="GeneID" id="94834291"/>
<dbReference type="AlphaFoldDB" id="A0A1J4KNK6"/>
<dbReference type="GO" id="GO:0005737">
    <property type="term" value="C:cytoplasm"/>
    <property type="evidence" value="ECO:0007669"/>
    <property type="project" value="TreeGrafter"/>
</dbReference>
<comment type="caution">
    <text evidence="2">The sequence shown here is derived from an EMBL/GenBank/DDBJ whole genome shotgun (WGS) entry which is preliminary data.</text>
</comment>
<gene>
    <name evidence="2" type="ORF">TRFO_17443</name>
</gene>
<dbReference type="Gene3D" id="1.20.900.10">
    <property type="entry name" value="Dbl homology (DH) domain"/>
    <property type="match status" value="1"/>
</dbReference>
<dbReference type="OrthoDB" id="1716625at2759"/>
<evidence type="ECO:0000259" key="1">
    <source>
        <dbReference type="PROSITE" id="PS50010"/>
    </source>
</evidence>
<dbReference type="GO" id="GO:0005085">
    <property type="term" value="F:guanyl-nucleotide exchange factor activity"/>
    <property type="evidence" value="ECO:0007669"/>
    <property type="project" value="InterPro"/>
</dbReference>